<feature type="transmembrane region" description="Helical" evidence="2">
    <location>
        <begin position="371"/>
        <end position="394"/>
    </location>
</feature>
<dbReference type="PANTHER" id="PTHR34980">
    <property type="entry name" value="INNER MEMBRANE PROTEIN-RELATED-RELATED"/>
    <property type="match status" value="1"/>
</dbReference>
<feature type="compositionally biased region" description="Low complexity" evidence="1">
    <location>
        <begin position="150"/>
        <end position="184"/>
    </location>
</feature>
<dbReference type="PANTHER" id="PTHR34980:SF2">
    <property type="entry name" value="INNER MEMBRANE PROTEIN YHAH-RELATED"/>
    <property type="match status" value="1"/>
</dbReference>
<feature type="transmembrane region" description="Helical" evidence="2">
    <location>
        <begin position="285"/>
        <end position="303"/>
    </location>
</feature>
<evidence type="ECO:0000313" key="6">
    <source>
        <dbReference type="Proteomes" id="UP000374630"/>
    </source>
</evidence>
<organism evidence="4 5">
    <name type="scientific">Bifidobacterium vespertilionis</name>
    <dbReference type="NCBI Taxonomy" id="2562524"/>
    <lineage>
        <taxon>Bacteria</taxon>
        <taxon>Bacillati</taxon>
        <taxon>Actinomycetota</taxon>
        <taxon>Actinomycetes</taxon>
        <taxon>Bifidobacteriales</taxon>
        <taxon>Bifidobacteriaceae</taxon>
        <taxon>Bifidobacterium</taxon>
    </lineage>
</organism>
<dbReference type="AlphaFoldDB" id="A0A5J5DVZ1"/>
<feature type="transmembrane region" description="Helical" evidence="2">
    <location>
        <begin position="315"/>
        <end position="334"/>
    </location>
</feature>
<evidence type="ECO:0000256" key="1">
    <source>
        <dbReference type="SAM" id="MobiDB-lite"/>
    </source>
</evidence>
<evidence type="ECO:0000256" key="2">
    <source>
        <dbReference type="SAM" id="Phobius"/>
    </source>
</evidence>
<feature type="region of interest" description="Disordered" evidence="1">
    <location>
        <begin position="405"/>
        <end position="466"/>
    </location>
</feature>
<name>A0A5J5DVZ1_9BIFI</name>
<evidence type="ECO:0000313" key="4">
    <source>
        <dbReference type="EMBL" id="KAA8821213.1"/>
    </source>
</evidence>
<gene>
    <name evidence="4" type="ORF">EM848_11170</name>
    <name evidence="3" type="ORF">EMO90_06495</name>
</gene>
<proteinExistence type="predicted"/>
<sequence>MTDSQPNNQQPGQPEQSGQPEQQPTPTTPIPQYSEQQDLPQTDVHAQSASQQPTPQYGQYAPASAQQPGQQYSQQAPANPFAAGYQHPTQPGQPAYTQPSQPAYDQPAQPTPGQPDQPAQPEYGQYAPQQPSGQPTYGQYAPQPAYDQSGQPGQTAQPDQTTQPGQQPAYGQPQYGQYGQQAPANPFAAGYQQPGQSGQSNQFAPGQPLPQGAQYGQYAYAGEPPIDQPWYGISFGAAIKRLFNKAFVWTGRASRGEFWWAYLFIILVNAGVGLVGSMLGGLGIALGYIWNIAASVLLLFVGIRRLHDTNKSGWFMLIAAVPWVIDKIVTIVYVQPLTDRLNVLARAFSSARDTNEVEFLLNRFLAVNSGAISAIMVAALMDIISAIIMLVLLVGKSNPAGTRFDIAPAAPTPFGQPAQGAQPGQPAQPFGQPGQNGQGAQPDQPAQPDPSQNGSDQPRNPFAPQQ</sequence>
<comment type="caution">
    <text evidence="4">The sequence shown here is derived from an EMBL/GenBank/DDBJ whole genome shotgun (WGS) entry which is preliminary data.</text>
</comment>
<dbReference type="InterPro" id="IPR008523">
    <property type="entry name" value="DUF805"/>
</dbReference>
<feature type="compositionally biased region" description="Low complexity" evidence="1">
    <location>
        <begin position="55"/>
        <end position="78"/>
    </location>
</feature>
<evidence type="ECO:0000313" key="3">
    <source>
        <dbReference type="EMBL" id="KAA8820812.1"/>
    </source>
</evidence>
<keyword evidence="6" id="KW-1185">Reference proteome</keyword>
<feature type="compositionally biased region" description="Polar residues" evidence="1">
    <location>
        <begin position="453"/>
        <end position="466"/>
    </location>
</feature>
<reference evidence="5 6" key="1">
    <citation type="journal article" date="2019" name="Syst. Appl. Microbiol.">
        <title>Characterization of Bifidobacterium species in feaces of the Egyptian fruit bat: Description of B. vespertilionis sp. nov. and B. rousetti sp. nov.</title>
        <authorList>
            <person name="Modesto M."/>
            <person name="Satti M."/>
            <person name="Watanabe K."/>
            <person name="Puglisi E."/>
            <person name="Morelli L."/>
            <person name="Huang C.-H."/>
            <person name="Liou J.-S."/>
            <person name="Miyashita M."/>
            <person name="Tamura T."/>
            <person name="Saito S."/>
            <person name="Mori K."/>
            <person name="Huang L."/>
            <person name="Sciavilla P."/>
            <person name="Sandri C."/>
            <person name="Spiezio C."/>
            <person name="Vitali F."/>
            <person name="Cavalieri D."/>
            <person name="Perpetuini G."/>
            <person name="Tofalo R."/>
            <person name="Bonetti A."/>
            <person name="Arita M."/>
            <person name="Mattarelli P."/>
        </authorList>
    </citation>
    <scope>NUCLEOTIDE SEQUENCE [LARGE SCALE GENOMIC DNA]</scope>
    <source>
        <strain evidence="3 6">RST16</strain>
        <strain evidence="4 5">RST8</strain>
    </source>
</reference>
<feature type="compositionally biased region" description="Low complexity" evidence="1">
    <location>
        <begin position="1"/>
        <end position="25"/>
    </location>
</feature>
<feature type="compositionally biased region" description="Polar residues" evidence="1">
    <location>
        <begin position="127"/>
        <end position="137"/>
    </location>
</feature>
<dbReference type="GO" id="GO:0005886">
    <property type="term" value="C:plasma membrane"/>
    <property type="evidence" value="ECO:0007669"/>
    <property type="project" value="TreeGrafter"/>
</dbReference>
<dbReference type="Proteomes" id="UP000345527">
    <property type="component" value="Unassembled WGS sequence"/>
</dbReference>
<keyword evidence="2" id="KW-1133">Transmembrane helix</keyword>
<feature type="compositionally biased region" description="Polar residues" evidence="1">
    <location>
        <begin position="193"/>
        <end position="204"/>
    </location>
</feature>
<dbReference type="EMBL" id="RZOA01000032">
    <property type="protein sequence ID" value="KAA8821213.1"/>
    <property type="molecule type" value="Genomic_DNA"/>
</dbReference>
<dbReference type="Proteomes" id="UP000374630">
    <property type="component" value="Unassembled WGS sequence"/>
</dbReference>
<feature type="transmembrane region" description="Helical" evidence="2">
    <location>
        <begin position="259"/>
        <end position="279"/>
    </location>
</feature>
<evidence type="ECO:0000313" key="5">
    <source>
        <dbReference type="Proteomes" id="UP000345527"/>
    </source>
</evidence>
<feature type="region of interest" description="Disordered" evidence="1">
    <location>
        <begin position="1"/>
        <end position="208"/>
    </location>
</feature>
<feature type="compositionally biased region" description="Low complexity" evidence="1">
    <location>
        <begin position="407"/>
        <end position="452"/>
    </location>
</feature>
<feature type="compositionally biased region" description="Polar residues" evidence="1">
    <location>
        <begin position="33"/>
        <end position="54"/>
    </location>
</feature>
<dbReference type="OrthoDB" id="9812349at2"/>
<protein>
    <submittedName>
        <fullName evidence="4">DUF805 domain-containing protein</fullName>
    </submittedName>
</protein>
<dbReference type="EMBL" id="RZNZ01000007">
    <property type="protein sequence ID" value="KAA8820812.1"/>
    <property type="molecule type" value="Genomic_DNA"/>
</dbReference>
<keyword evidence="2" id="KW-0812">Transmembrane</keyword>
<accession>A0A5J5DVZ1</accession>
<dbReference type="RefSeq" id="WP_150355009.1">
    <property type="nucleotide sequence ID" value="NZ_RZNZ01000007.1"/>
</dbReference>
<keyword evidence="2" id="KW-0472">Membrane</keyword>
<dbReference type="Pfam" id="PF05656">
    <property type="entry name" value="DUF805"/>
    <property type="match status" value="1"/>
</dbReference>
<feature type="compositionally biased region" description="Polar residues" evidence="1">
    <location>
        <begin position="87"/>
        <end position="103"/>
    </location>
</feature>